<keyword evidence="3" id="KW-1185">Reference proteome</keyword>
<dbReference type="EMBL" id="VFRP01000009">
    <property type="protein sequence ID" value="TPE50703.1"/>
    <property type="molecule type" value="Genomic_DNA"/>
</dbReference>
<proteinExistence type="predicted"/>
<comment type="caution">
    <text evidence="2">The sequence shown here is derived from an EMBL/GenBank/DDBJ whole genome shotgun (WGS) entry which is preliminary data.</text>
</comment>
<keyword evidence="1" id="KW-1133">Transmembrane helix</keyword>
<name>A0A501WLQ9_9RHOB</name>
<dbReference type="RefSeq" id="WP_140454119.1">
    <property type="nucleotide sequence ID" value="NZ_VFRP01000009.1"/>
</dbReference>
<dbReference type="OrthoDB" id="9801588at2"/>
<keyword evidence="1" id="KW-0472">Membrane</keyword>
<dbReference type="Pfam" id="PF05545">
    <property type="entry name" value="FixQ"/>
    <property type="match status" value="1"/>
</dbReference>
<dbReference type="Proteomes" id="UP000319255">
    <property type="component" value="Unassembled WGS sequence"/>
</dbReference>
<gene>
    <name evidence="2" type="ORF">FJM51_10615</name>
</gene>
<dbReference type="CDD" id="cd01324">
    <property type="entry name" value="cbb3_Oxidase_CcoQ"/>
    <property type="match status" value="1"/>
</dbReference>
<organism evidence="2 3">
    <name type="scientific">Amaricoccus solimangrovi</name>
    <dbReference type="NCBI Taxonomy" id="2589815"/>
    <lineage>
        <taxon>Bacteria</taxon>
        <taxon>Pseudomonadati</taxon>
        <taxon>Pseudomonadota</taxon>
        <taxon>Alphaproteobacteria</taxon>
        <taxon>Rhodobacterales</taxon>
        <taxon>Paracoccaceae</taxon>
        <taxon>Amaricoccus</taxon>
    </lineage>
</organism>
<evidence type="ECO:0000256" key="1">
    <source>
        <dbReference type="SAM" id="Phobius"/>
    </source>
</evidence>
<keyword evidence="1" id="KW-0812">Transmembrane</keyword>
<protein>
    <submittedName>
        <fullName evidence="2">Cbb3-type cytochrome c oxidase subunit 3</fullName>
    </submittedName>
</protein>
<sequence>MEHYTFLRHLADSWALLALALFFAGLIVWVYRPGSRKVHDEIASSIFQNEDKPKDDPDGH</sequence>
<feature type="transmembrane region" description="Helical" evidence="1">
    <location>
        <begin position="14"/>
        <end position="31"/>
    </location>
</feature>
<reference evidence="2 3" key="1">
    <citation type="submission" date="2019-06" db="EMBL/GenBank/DDBJ databases">
        <title>A novel bacterium of genus Amaricoccus, isolated from marine sediment.</title>
        <authorList>
            <person name="Huang H."/>
            <person name="Mo K."/>
            <person name="Hu Y."/>
        </authorList>
    </citation>
    <scope>NUCLEOTIDE SEQUENCE [LARGE SCALE GENOMIC DNA]</scope>
    <source>
        <strain evidence="2 3">HB172011</strain>
    </source>
</reference>
<evidence type="ECO:0000313" key="2">
    <source>
        <dbReference type="EMBL" id="TPE50703.1"/>
    </source>
</evidence>
<dbReference type="AlphaFoldDB" id="A0A501WLQ9"/>
<accession>A0A501WLQ9</accession>
<evidence type="ECO:0000313" key="3">
    <source>
        <dbReference type="Proteomes" id="UP000319255"/>
    </source>
</evidence>
<dbReference type="InterPro" id="IPR008621">
    <property type="entry name" value="Cbb3-typ_cyt_oxidase_comp"/>
</dbReference>